<organism evidence="1 2">
    <name type="scientific">Solanum verrucosum</name>
    <dbReference type="NCBI Taxonomy" id="315347"/>
    <lineage>
        <taxon>Eukaryota</taxon>
        <taxon>Viridiplantae</taxon>
        <taxon>Streptophyta</taxon>
        <taxon>Embryophyta</taxon>
        <taxon>Tracheophyta</taxon>
        <taxon>Spermatophyta</taxon>
        <taxon>Magnoliopsida</taxon>
        <taxon>eudicotyledons</taxon>
        <taxon>Gunneridae</taxon>
        <taxon>Pentapetalae</taxon>
        <taxon>asterids</taxon>
        <taxon>lamiids</taxon>
        <taxon>Solanales</taxon>
        <taxon>Solanaceae</taxon>
        <taxon>Solanoideae</taxon>
        <taxon>Solaneae</taxon>
        <taxon>Solanum</taxon>
    </lineage>
</organism>
<evidence type="ECO:0000313" key="1">
    <source>
        <dbReference type="EMBL" id="WMV54641.1"/>
    </source>
</evidence>
<accession>A0AAF0V0U4</accession>
<keyword evidence="2" id="KW-1185">Reference proteome</keyword>
<proteinExistence type="predicted"/>
<dbReference type="Proteomes" id="UP001234989">
    <property type="component" value="Chromosome 11"/>
</dbReference>
<protein>
    <submittedName>
        <fullName evidence="1">Uncharacterized protein</fullName>
    </submittedName>
</protein>
<evidence type="ECO:0000313" key="2">
    <source>
        <dbReference type="Proteomes" id="UP001234989"/>
    </source>
</evidence>
<reference evidence="1" key="1">
    <citation type="submission" date="2023-08" db="EMBL/GenBank/DDBJ databases">
        <title>A de novo genome assembly of Solanum verrucosum Schlechtendal, a Mexican diploid species geographically isolated from the other diploid A-genome species in potato relatives.</title>
        <authorList>
            <person name="Hosaka K."/>
        </authorList>
    </citation>
    <scope>NUCLEOTIDE SEQUENCE</scope>
    <source>
        <tissue evidence="1">Young leaves</tissue>
    </source>
</reference>
<sequence length="175" mass="20082">MYRTCKKLKFNELKKIFTDVKLKKLIFKRVGNILKTSIVSFLPIEFLLTHAPEAILSENASKVAKFSNYKHVAFETNRDPEILVLDSKVLGHLDRSGGAMTGDEVEHQVAIRDPTLAVWEKVVEALRACLCGMETCETRWRVQWYYRMFEATQDGLGKNANVHCIYVFLLAVEEL</sequence>
<name>A0AAF0V0U4_SOLVR</name>
<dbReference type="EMBL" id="CP133622">
    <property type="protein sequence ID" value="WMV54641.1"/>
    <property type="molecule type" value="Genomic_DNA"/>
</dbReference>
<gene>
    <name evidence="1" type="ORF">MTR67_048026</name>
</gene>
<dbReference type="AlphaFoldDB" id="A0AAF0V0U4"/>